<dbReference type="SUPFAM" id="SSF47240">
    <property type="entry name" value="Ferritin-like"/>
    <property type="match status" value="1"/>
</dbReference>
<name>A0A4V5LRE7_9FLAO</name>
<evidence type="ECO:0000259" key="1">
    <source>
        <dbReference type="Pfam" id="PF09537"/>
    </source>
</evidence>
<reference evidence="2 3" key="1">
    <citation type="submission" date="2019-04" db="EMBL/GenBank/DDBJ databases">
        <title>Lacinutrix sp. nov., isolated from marine water.</title>
        <authorList>
            <person name="Kim W."/>
        </authorList>
    </citation>
    <scope>NUCLEOTIDE SEQUENCE [LARGE SCALE GENOMIC DNA]</scope>
    <source>
        <strain evidence="2 3">CAU 1491</strain>
    </source>
</reference>
<gene>
    <name evidence="2" type="ORF">E5167_01450</name>
</gene>
<proteinExistence type="predicted"/>
<protein>
    <submittedName>
        <fullName evidence="2">DUF2383 domain-containing protein</fullName>
    </submittedName>
</protein>
<dbReference type="Pfam" id="PF09537">
    <property type="entry name" value="DUF2383"/>
    <property type="match status" value="1"/>
</dbReference>
<comment type="caution">
    <text evidence="2">The sequence shown here is derived from an EMBL/GenBank/DDBJ whole genome shotgun (WGS) entry which is preliminary data.</text>
</comment>
<dbReference type="OrthoDB" id="282393at2"/>
<evidence type="ECO:0000313" key="3">
    <source>
        <dbReference type="Proteomes" id="UP000307657"/>
    </source>
</evidence>
<dbReference type="Proteomes" id="UP000307657">
    <property type="component" value="Unassembled WGS sequence"/>
</dbReference>
<evidence type="ECO:0000313" key="2">
    <source>
        <dbReference type="EMBL" id="TJY37949.1"/>
    </source>
</evidence>
<dbReference type="EMBL" id="SUPL01000001">
    <property type="protein sequence ID" value="TJY37949.1"/>
    <property type="molecule type" value="Genomic_DNA"/>
</dbReference>
<dbReference type="InterPro" id="IPR012347">
    <property type="entry name" value="Ferritin-like"/>
</dbReference>
<keyword evidence="3" id="KW-1185">Reference proteome</keyword>
<dbReference type="AlphaFoldDB" id="A0A4V5LRE7"/>
<dbReference type="InterPro" id="IPR019052">
    <property type="entry name" value="DUF2383"/>
</dbReference>
<accession>A0A4V5LRE7</accession>
<feature type="domain" description="DUF2383" evidence="1">
    <location>
        <begin position="15"/>
        <end position="126"/>
    </location>
</feature>
<dbReference type="InterPro" id="IPR009078">
    <property type="entry name" value="Ferritin-like_SF"/>
</dbReference>
<dbReference type="Gene3D" id="1.20.1260.10">
    <property type="match status" value="1"/>
</dbReference>
<sequence>MLRSRNMKVKHSEKVIKKANNLLMMNYEAEKIFTDAHDIVNDNNLKSFFRELAFERNEFIRALRKETIKLGEKPQNFEGLNKLSRAYYIFWKNLRPLLKEDYTPELLDQICNIKEWSIDNYNDLLQELNLSLSLCKLLAEQRDLLHSKMNSIKIDSIKVKETLEV</sequence>
<organism evidence="2 3">
    <name type="scientific">Pontimicrobium aquaticum</name>
    <dbReference type="NCBI Taxonomy" id="2565367"/>
    <lineage>
        <taxon>Bacteria</taxon>
        <taxon>Pseudomonadati</taxon>
        <taxon>Bacteroidota</taxon>
        <taxon>Flavobacteriia</taxon>
        <taxon>Flavobacteriales</taxon>
        <taxon>Flavobacteriaceae</taxon>
        <taxon>Pontimicrobium</taxon>
    </lineage>
</organism>